<evidence type="ECO:0000256" key="1">
    <source>
        <dbReference type="ARBA" id="ARBA00022741"/>
    </source>
</evidence>
<name>A0ABR2GWY8_9EUKA</name>
<evidence type="ECO:0000313" key="6">
    <source>
        <dbReference type="Proteomes" id="UP001470230"/>
    </source>
</evidence>
<dbReference type="SUPFAM" id="SSF56112">
    <property type="entry name" value="Protein kinase-like (PK-like)"/>
    <property type="match status" value="1"/>
</dbReference>
<protein>
    <recommendedName>
        <fullName evidence="4">Protein kinase domain-containing protein</fullName>
    </recommendedName>
</protein>
<keyword evidence="2 3" id="KW-0067">ATP-binding</keyword>
<dbReference type="InterPro" id="IPR052945">
    <property type="entry name" value="Mitotic_Regulator"/>
</dbReference>
<dbReference type="InterPro" id="IPR017441">
    <property type="entry name" value="Protein_kinase_ATP_BS"/>
</dbReference>
<dbReference type="EMBL" id="JAPFFF010000055">
    <property type="protein sequence ID" value="KAK8838429.1"/>
    <property type="molecule type" value="Genomic_DNA"/>
</dbReference>
<dbReference type="InterPro" id="IPR011990">
    <property type="entry name" value="TPR-like_helical_dom_sf"/>
</dbReference>
<feature type="domain" description="Protein kinase" evidence="4">
    <location>
        <begin position="206"/>
        <end position="466"/>
    </location>
</feature>
<dbReference type="PROSITE" id="PS50011">
    <property type="entry name" value="PROTEIN_KINASE_DOM"/>
    <property type="match status" value="1"/>
</dbReference>
<proteinExistence type="predicted"/>
<dbReference type="Gene3D" id="1.25.40.10">
    <property type="entry name" value="Tetratricopeptide repeat domain"/>
    <property type="match status" value="3"/>
</dbReference>
<comment type="caution">
    <text evidence="5">The sequence shown here is derived from an EMBL/GenBank/DDBJ whole genome shotgun (WGS) entry which is preliminary data.</text>
</comment>
<reference evidence="5 6" key="1">
    <citation type="submission" date="2024-04" db="EMBL/GenBank/DDBJ databases">
        <title>Tritrichomonas musculus Genome.</title>
        <authorList>
            <person name="Alves-Ferreira E."/>
            <person name="Grigg M."/>
            <person name="Lorenzi H."/>
            <person name="Galac M."/>
        </authorList>
    </citation>
    <scope>NUCLEOTIDE SEQUENCE [LARGE SCALE GENOMIC DNA]</scope>
    <source>
        <strain evidence="5 6">EAF2021</strain>
    </source>
</reference>
<dbReference type="InterPro" id="IPR011009">
    <property type="entry name" value="Kinase-like_dom_sf"/>
</dbReference>
<keyword evidence="6" id="KW-1185">Reference proteome</keyword>
<dbReference type="PROSITE" id="PS00107">
    <property type="entry name" value="PROTEIN_KINASE_ATP"/>
    <property type="match status" value="1"/>
</dbReference>
<feature type="binding site" evidence="3">
    <location>
        <position position="236"/>
    </location>
    <ligand>
        <name>ATP</name>
        <dbReference type="ChEBI" id="CHEBI:30616"/>
    </ligand>
</feature>
<dbReference type="PANTHER" id="PTHR43628:SF1">
    <property type="entry name" value="CHITIN SYNTHASE REGULATORY FACTOR 2-RELATED"/>
    <property type="match status" value="1"/>
</dbReference>
<dbReference type="SMART" id="SM00671">
    <property type="entry name" value="SEL1"/>
    <property type="match status" value="12"/>
</dbReference>
<gene>
    <name evidence="5" type="ORF">M9Y10_033055</name>
</gene>
<dbReference type="PROSITE" id="PS00108">
    <property type="entry name" value="PROTEIN_KINASE_ST"/>
    <property type="match status" value="1"/>
</dbReference>
<dbReference type="Proteomes" id="UP001470230">
    <property type="component" value="Unassembled WGS sequence"/>
</dbReference>
<dbReference type="Pfam" id="PF08238">
    <property type="entry name" value="Sel1"/>
    <property type="match status" value="12"/>
</dbReference>
<evidence type="ECO:0000313" key="5">
    <source>
        <dbReference type="EMBL" id="KAK8838429.1"/>
    </source>
</evidence>
<evidence type="ECO:0000256" key="3">
    <source>
        <dbReference type="PROSITE-ProRule" id="PRU10141"/>
    </source>
</evidence>
<keyword evidence="1 3" id="KW-0547">Nucleotide-binding</keyword>
<dbReference type="CDD" id="cd00180">
    <property type="entry name" value="PKc"/>
    <property type="match status" value="1"/>
</dbReference>
<dbReference type="InterPro" id="IPR000719">
    <property type="entry name" value="Prot_kinase_dom"/>
</dbReference>
<dbReference type="SUPFAM" id="SSF81901">
    <property type="entry name" value="HCP-like"/>
    <property type="match status" value="3"/>
</dbReference>
<accession>A0ABR2GWY8</accession>
<dbReference type="Pfam" id="PF00069">
    <property type="entry name" value="Pkinase"/>
    <property type="match status" value="1"/>
</dbReference>
<dbReference type="Gene3D" id="1.10.510.10">
    <property type="entry name" value="Transferase(Phosphotransferase) domain 1"/>
    <property type="match status" value="1"/>
</dbReference>
<evidence type="ECO:0000256" key="2">
    <source>
        <dbReference type="ARBA" id="ARBA00022840"/>
    </source>
</evidence>
<dbReference type="PANTHER" id="PTHR43628">
    <property type="entry name" value="ACTIVATOR OF C KINASE PROTEIN 1-RELATED"/>
    <property type="match status" value="1"/>
</dbReference>
<dbReference type="SMART" id="SM00220">
    <property type="entry name" value="S_TKc"/>
    <property type="match status" value="1"/>
</dbReference>
<organism evidence="5 6">
    <name type="scientific">Tritrichomonas musculus</name>
    <dbReference type="NCBI Taxonomy" id="1915356"/>
    <lineage>
        <taxon>Eukaryota</taxon>
        <taxon>Metamonada</taxon>
        <taxon>Parabasalia</taxon>
        <taxon>Tritrichomonadida</taxon>
        <taxon>Tritrichomonadidae</taxon>
        <taxon>Tritrichomonas</taxon>
    </lineage>
</organism>
<dbReference type="InterPro" id="IPR008271">
    <property type="entry name" value="Ser/Thr_kinase_AS"/>
</dbReference>
<dbReference type="InterPro" id="IPR006597">
    <property type="entry name" value="Sel1-like"/>
</dbReference>
<sequence>MEVSNDLIIEKFLELHDFLKDPNVIFVKNGIKDIFQEYVFIYTNERATLKEEEEQSIKQNLNESSIIIIDQNQALKKCLVIGFEKTIILYEISTTTPTFLSKLLSSNSKLPICILPNAKYLIEKAKEIQNPIIEADGFFMEENMNLTTYFNTIKIINLRNKVLPLITPCITGYLIKDSYSKLNKNRIEKFNSKKEEMHEEISENDYVELRYIGSGSSSQCFLIYHIKRRELLIIKKLYENNEEEEKLFQREFSNYMILHYPFFPKFYGRVQNKNWIVIEFINGQKLFNIKNIHLDKKDIPKIIIELVLIFNFFQEIDMIYRDLKPNNVMIDENKTIVLIDFDRLIKNDCNTTKTSDLNQFFIVPEIEIGGEYSYKSDIYSLGKMIEYIIIETKIDEYPIIKQIIKECTDEKAMNRPSTSTVIQYLNSSFHLLFENYKNFINNSKTSLELENKTSKIDNYKDNHTKIINNSLLNQDSIQQQSKRNIINNDCKNNLNGIDKLIHYYSISANQNDSKAQYNLGLIYYEGQYIRQDINKALHYFLLASNQNDSEAQFNLGFIYNEGKYIACDINKAIHYYSLAANQNHSGAQFNLGLIYYEGKSVMQDINKALHYFLLASNQNDSEAQFNLGFIYNEGKYIACDINKAIHYYSLAANQNHSGAQLNLGIIYYEGKSVMQDINKALHYFLLASNQNNSSAQLYLGFIYNEGKCVIRDIYKAIHYYSLAAGQNHPKAQFYLGVIYHDDIYVARDINKAIHYYSLAAGQNHSKAQFNLGFIYEEGKYVPRDINKAIYYYILASNQSDSDAQYNLGVIYVEGKYIKRNIYKAIYYFSLASNQGDSNAQYNLGIIYLNKGIFQDIKKGRFYIMFSSKNENREANFAHGFLLHEGKIIKKNIEEAIHYYKEASSFNNQYAKNNLGIIYKHGYNKNKGESGRAIVYFQEAIRQKNDYLSMYNLAHIYVYDETFRGGVEKAIELLIRSLSMNKLSLSVLYHSIVLLSLALLKQFDFNNNINTNINAIKKQISQRVEIPSDVTNKIYYIIHTFALYDKLFYEFCYELYRKKDFVYDILRQPVFTSNLDRTNRSDKPPKYPKAKDISSEFYDGFGKDLLN</sequence>
<evidence type="ECO:0000259" key="4">
    <source>
        <dbReference type="PROSITE" id="PS50011"/>
    </source>
</evidence>